<dbReference type="Proteomes" id="UP000229098">
    <property type="component" value="Unassembled WGS sequence"/>
</dbReference>
<protein>
    <recommendedName>
        <fullName evidence="5">Ribulose-phosphate 3-epimerase</fullName>
    </recommendedName>
</protein>
<dbReference type="GO" id="GO:0005975">
    <property type="term" value="P:carbohydrate metabolic process"/>
    <property type="evidence" value="ECO:0007669"/>
    <property type="project" value="InterPro"/>
</dbReference>
<keyword evidence="1" id="KW-0479">Metal-binding</keyword>
<accession>A0A2M8KX16</accession>
<organism evidence="3 4">
    <name type="scientific">Candidatus Ryanbacteria bacterium CG10_big_fil_rev_8_21_14_0_10_43_42</name>
    <dbReference type="NCBI Taxonomy" id="1974864"/>
    <lineage>
        <taxon>Bacteria</taxon>
        <taxon>Candidatus Ryaniibacteriota</taxon>
    </lineage>
</organism>
<evidence type="ECO:0000313" key="3">
    <source>
        <dbReference type="EMBL" id="PJE64447.1"/>
    </source>
</evidence>
<dbReference type="InterPro" id="IPR000056">
    <property type="entry name" value="Ribul_P_3_epim-like"/>
</dbReference>
<dbReference type="InterPro" id="IPR013785">
    <property type="entry name" value="Aldolase_TIM"/>
</dbReference>
<dbReference type="EMBL" id="PFEF01000006">
    <property type="protein sequence ID" value="PJE64447.1"/>
    <property type="molecule type" value="Genomic_DNA"/>
</dbReference>
<name>A0A2M8KX16_9BACT</name>
<proteinExistence type="predicted"/>
<reference evidence="4" key="1">
    <citation type="submission" date="2017-09" db="EMBL/GenBank/DDBJ databases">
        <title>Depth-based differentiation of microbial function through sediment-hosted aquifers and enrichment of novel symbionts in the deep terrestrial subsurface.</title>
        <authorList>
            <person name="Probst A.J."/>
            <person name="Ladd B."/>
            <person name="Jarett J.K."/>
            <person name="Geller-Mcgrath D.E."/>
            <person name="Sieber C.M.K."/>
            <person name="Emerson J.B."/>
            <person name="Anantharaman K."/>
            <person name="Thomas B.C."/>
            <person name="Malmstrom R."/>
            <person name="Stieglmeier M."/>
            <person name="Klingl A."/>
            <person name="Woyke T."/>
            <person name="Ryan C.M."/>
            <person name="Banfield J.F."/>
        </authorList>
    </citation>
    <scope>NUCLEOTIDE SEQUENCE [LARGE SCALE GENOMIC DNA]</scope>
</reference>
<evidence type="ECO:0000313" key="4">
    <source>
        <dbReference type="Proteomes" id="UP000229098"/>
    </source>
</evidence>
<evidence type="ECO:0000256" key="1">
    <source>
        <dbReference type="ARBA" id="ARBA00022723"/>
    </source>
</evidence>
<dbReference type="GO" id="GO:0016857">
    <property type="term" value="F:racemase and epimerase activity, acting on carbohydrates and derivatives"/>
    <property type="evidence" value="ECO:0007669"/>
    <property type="project" value="InterPro"/>
</dbReference>
<sequence>MIEIIPAINAENFRDVTEKIKRVEPYVRWVHIDVADGTFTKNILWHNAKDLLMLKTPLFIEVHLMVTDIEKKISSWLLPNVRRVIFHVETAKDPRSIVRVCHAADIEAGIAVHPDTSWEQLLPYVKEADIIQTLAVVPGHAGQVFQKKIIKKIEGLRRMCSTCLIEVDGGMNKETAGRAIQAGATHIVAASAIFNGGDIEKNIKDLQNI</sequence>
<dbReference type="AlphaFoldDB" id="A0A2M8KX16"/>
<gene>
    <name evidence="3" type="ORF">COU90_03300</name>
</gene>
<evidence type="ECO:0000256" key="2">
    <source>
        <dbReference type="ARBA" id="ARBA00023235"/>
    </source>
</evidence>
<dbReference type="InterPro" id="IPR011060">
    <property type="entry name" value="RibuloseP-bd_barrel"/>
</dbReference>
<dbReference type="Pfam" id="PF00834">
    <property type="entry name" value="Ribul_P_3_epim"/>
    <property type="match status" value="1"/>
</dbReference>
<dbReference type="GO" id="GO:0046872">
    <property type="term" value="F:metal ion binding"/>
    <property type="evidence" value="ECO:0007669"/>
    <property type="project" value="UniProtKB-KW"/>
</dbReference>
<comment type="caution">
    <text evidence="3">The sequence shown here is derived from an EMBL/GenBank/DDBJ whole genome shotgun (WGS) entry which is preliminary data.</text>
</comment>
<evidence type="ECO:0008006" key="5">
    <source>
        <dbReference type="Google" id="ProtNLM"/>
    </source>
</evidence>
<dbReference type="Gene3D" id="3.20.20.70">
    <property type="entry name" value="Aldolase class I"/>
    <property type="match status" value="1"/>
</dbReference>
<keyword evidence="2" id="KW-0413">Isomerase</keyword>
<dbReference type="PANTHER" id="PTHR11749">
    <property type="entry name" value="RIBULOSE-5-PHOSPHATE-3-EPIMERASE"/>
    <property type="match status" value="1"/>
</dbReference>
<dbReference type="SUPFAM" id="SSF51366">
    <property type="entry name" value="Ribulose-phoshate binding barrel"/>
    <property type="match status" value="1"/>
</dbReference>